<sequence length="144" mass="15154">MSDAPDGAGATSRCSKEPQHVRPSLRLCAAGLAVLRIVTALLFILHGTQKIIGFPASDMTPPLFSLFGLAGIIEIVAGILVLVGFFTRPAAFIAAGEMAVAYWMAHAPANLFPAMNGGDAAILFCFVFLYLVFSGPGAWSINKQ</sequence>
<name>A0A5B8LQA4_9HYPH</name>
<comment type="subcellular location">
    <subcellularLocation>
        <location evidence="1">Cell membrane</location>
        <topology evidence="1">Multi-pass membrane protein</topology>
    </subcellularLocation>
</comment>
<evidence type="ECO:0000256" key="6">
    <source>
        <dbReference type="ARBA" id="ARBA00023136"/>
    </source>
</evidence>
<dbReference type="EMBL" id="CP042304">
    <property type="protein sequence ID" value="QDZ10427.1"/>
    <property type="molecule type" value="Genomic_DNA"/>
</dbReference>
<feature type="transmembrane region" description="Helical" evidence="7">
    <location>
        <begin position="121"/>
        <end position="141"/>
    </location>
</feature>
<organism evidence="8 9">
    <name type="scientific">Devosia ginsengisoli</name>
    <dbReference type="NCBI Taxonomy" id="400770"/>
    <lineage>
        <taxon>Bacteria</taxon>
        <taxon>Pseudomonadati</taxon>
        <taxon>Pseudomonadota</taxon>
        <taxon>Alphaproteobacteria</taxon>
        <taxon>Hyphomicrobiales</taxon>
        <taxon>Devosiaceae</taxon>
        <taxon>Devosia</taxon>
    </lineage>
</organism>
<evidence type="ECO:0000256" key="5">
    <source>
        <dbReference type="ARBA" id="ARBA00022989"/>
    </source>
</evidence>
<dbReference type="Pfam" id="PF07681">
    <property type="entry name" value="DoxX"/>
    <property type="match status" value="1"/>
</dbReference>
<evidence type="ECO:0000256" key="4">
    <source>
        <dbReference type="ARBA" id="ARBA00022692"/>
    </source>
</evidence>
<proteinExistence type="inferred from homology"/>
<evidence type="ECO:0000313" key="8">
    <source>
        <dbReference type="EMBL" id="QDZ10427.1"/>
    </source>
</evidence>
<dbReference type="InterPro" id="IPR032808">
    <property type="entry name" value="DoxX"/>
</dbReference>
<dbReference type="InterPro" id="IPR051907">
    <property type="entry name" value="DoxX-like_oxidoreductase"/>
</dbReference>
<protein>
    <submittedName>
        <fullName evidence="8">DoxX family protein</fullName>
    </submittedName>
</protein>
<dbReference type="KEGG" id="dea:FPZ08_06505"/>
<keyword evidence="4 7" id="KW-0812">Transmembrane</keyword>
<keyword evidence="9" id="KW-1185">Reference proteome</keyword>
<dbReference type="Proteomes" id="UP000315364">
    <property type="component" value="Chromosome"/>
</dbReference>
<dbReference type="PANTHER" id="PTHR33452:SF4">
    <property type="entry name" value="BLL4328 PROTEIN"/>
    <property type="match status" value="1"/>
</dbReference>
<gene>
    <name evidence="8" type="ORF">FPZ08_06505</name>
</gene>
<reference evidence="8 9" key="1">
    <citation type="submission" date="2019-07" db="EMBL/GenBank/DDBJ databases">
        <title>Full genome sequence of Devosia sp. Gsoil 520.</title>
        <authorList>
            <person name="Im W.-T."/>
        </authorList>
    </citation>
    <scope>NUCLEOTIDE SEQUENCE [LARGE SCALE GENOMIC DNA]</scope>
    <source>
        <strain evidence="8 9">Gsoil 520</strain>
    </source>
</reference>
<feature type="transmembrane region" description="Helical" evidence="7">
    <location>
        <begin position="64"/>
        <end position="83"/>
    </location>
</feature>
<dbReference type="GO" id="GO:0005886">
    <property type="term" value="C:plasma membrane"/>
    <property type="evidence" value="ECO:0007669"/>
    <property type="project" value="UniProtKB-SubCell"/>
</dbReference>
<evidence type="ECO:0000256" key="7">
    <source>
        <dbReference type="SAM" id="Phobius"/>
    </source>
</evidence>
<evidence type="ECO:0000313" key="9">
    <source>
        <dbReference type="Proteomes" id="UP000315364"/>
    </source>
</evidence>
<evidence type="ECO:0000256" key="1">
    <source>
        <dbReference type="ARBA" id="ARBA00004651"/>
    </source>
</evidence>
<dbReference type="PANTHER" id="PTHR33452">
    <property type="entry name" value="OXIDOREDUCTASE CATD-RELATED"/>
    <property type="match status" value="1"/>
</dbReference>
<evidence type="ECO:0000256" key="3">
    <source>
        <dbReference type="ARBA" id="ARBA00022475"/>
    </source>
</evidence>
<dbReference type="OrthoDB" id="9808524at2"/>
<feature type="transmembrane region" description="Helical" evidence="7">
    <location>
        <begin position="90"/>
        <end position="109"/>
    </location>
</feature>
<keyword evidence="5 7" id="KW-1133">Transmembrane helix</keyword>
<comment type="similarity">
    <text evidence="2">Belongs to the DoxX family.</text>
</comment>
<feature type="transmembrane region" description="Helical" evidence="7">
    <location>
        <begin position="25"/>
        <end position="44"/>
    </location>
</feature>
<dbReference type="AlphaFoldDB" id="A0A5B8LQA4"/>
<accession>A0A5B8LQA4</accession>
<keyword evidence="6 7" id="KW-0472">Membrane</keyword>
<evidence type="ECO:0000256" key="2">
    <source>
        <dbReference type="ARBA" id="ARBA00006679"/>
    </source>
</evidence>
<keyword evidence="3" id="KW-1003">Cell membrane</keyword>